<reference evidence="4 5" key="1">
    <citation type="journal article" date="2018" name="Nat. Ecol. Evol.">
        <title>Genomic signatures of mitonuclear coevolution across populations of Tigriopus californicus.</title>
        <authorList>
            <person name="Barreto F.S."/>
            <person name="Watson E.T."/>
            <person name="Lima T.G."/>
            <person name="Willett C.S."/>
            <person name="Edmands S."/>
            <person name="Li W."/>
            <person name="Burton R.S."/>
        </authorList>
    </citation>
    <scope>NUCLEOTIDE SEQUENCE [LARGE SCALE GENOMIC DNA]</scope>
    <source>
        <strain evidence="4 5">San Diego</strain>
    </source>
</reference>
<dbReference type="GO" id="GO:0005761">
    <property type="term" value="C:mitochondrial ribosome"/>
    <property type="evidence" value="ECO:0007669"/>
    <property type="project" value="InterPro"/>
</dbReference>
<proteinExistence type="predicted"/>
<dbReference type="Proteomes" id="UP000318571">
    <property type="component" value="Chromosome 11"/>
</dbReference>
<sequence length="240" mass="27420">MQAVNLFRYFQNHCGLGTHANSIIKPGRGLLGLGLPGLRVTRCGWLHPEVLHLHSHSPRNGSSKVFEPDYLDDMAKEPSRYPLTNIQIKGYNFEVLESYQAYIHKTCENIGIEVQEAWATPFTTKEANTFVEGGTVVKDTYQINLYERNVQIANARTLDVPQLFDILRITLPEGVNLSVHEHTEEDFEARYIPDAFVNTIKTELAELEDKDYEMKEKRKEKALEKEKRKAATLLASLEDD</sequence>
<evidence type="ECO:0000313" key="5">
    <source>
        <dbReference type="Proteomes" id="UP000318571"/>
    </source>
</evidence>
<evidence type="ECO:0000256" key="1">
    <source>
        <dbReference type="ARBA" id="ARBA00022980"/>
    </source>
</evidence>
<dbReference type="Pfam" id="PF00338">
    <property type="entry name" value="Ribosomal_S10"/>
    <property type="match status" value="1"/>
</dbReference>
<feature type="domain" description="Small ribosomal subunit protein uS10" evidence="3">
    <location>
        <begin position="85"/>
        <end position="180"/>
    </location>
</feature>
<dbReference type="InterPro" id="IPR027486">
    <property type="entry name" value="Ribosomal_uS10_dom"/>
</dbReference>
<dbReference type="OrthoDB" id="5984298at2759"/>
<keyword evidence="2" id="KW-0687">Ribonucleoprotein</keyword>
<name>A0A553PLW9_TIGCA</name>
<dbReference type="SMART" id="SM01403">
    <property type="entry name" value="Ribosomal_S10"/>
    <property type="match status" value="1"/>
</dbReference>
<keyword evidence="5" id="KW-1185">Reference proteome</keyword>
<dbReference type="GO" id="GO:1990904">
    <property type="term" value="C:ribonucleoprotein complex"/>
    <property type="evidence" value="ECO:0007669"/>
    <property type="project" value="UniProtKB-KW"/>
</dbReference>
<dbReference type="AlphaFoldDB" id="A0A553PLW9"/>
<comment type="caution">
    <text evidence="4">The sequence shown here is derived from an EMBL/GenBank/DDBJ whole genome shotgun (WGS) entry which is preliminary data.</text>
</comment>
<evidence type="ECO:0000313" key="4">
    <source>
        <dbReference type="EMBL" id="TRY78673.1"/>
    </source>
</evidence>
<dbReference type="SUPFAM" id="SSF54999">
    <property type="entry name" value="Ribosomal protein S10"/>
    <property type="match status" value="1"/>
</dbReference>
<evidence type="ECO:0000256" key="2">
    <source>
        <dbReference type="ARBA" id="ARBA00023274"/>
    </source>
</evidence>
<dbReference type="Gene3D" id="3.30.70.600">
    <property type="entry name" value="Ribosomal protein S10 domain"/>
    <property type="match status" value="1"/>
</dbReference>
<keyword evidence="1" id="KW-0689">Ribosomal protein</keyword>
<dbReference type="PANTHER" id="PTHR13473">
    <property type="entry name" value="MITOCHONDRIAL RIBOSOMAL PROTEIN L48"/>
    <property type="match status" value="1"/>
</dbReference>
<evidence type="ECO:0000259" key="3">
    <source>
        <dbReference type="SMART" id="SM01403"/>
    </source>
</evidence>
<protein>
    <recommendedName>
        <fullName evidence="3">Small ribosomal subunit protein uS10 domain-containing protein</fullName>
    </recommendedName>
</protein>
<dbReference type="InterPro" id="IPR027487">
    <property type="entry name" value="Ribosomal_mL48"/>
</dbReference>
<organism evidence="4 5">
    <name type="scientific">Tigriopus californicus</name>
    <name type="common">Marine copepod</name>
    <dbReference type="NCBI Taxonomy" id="6832"/>
    <lineage>
        <taxon>Eukaryota</taxon>
        <taxon>Metazoa</taxon>
        <taxon>Ecdysozoa</taxon>
        <taxon>Arthropoda</taxon>
        <taxon>Crustacea</taxon>
        <taxon>Multicrustacea</taxon>
        <taxon>Hexanauplia</taxon>
        <taxon>Copepoda</taxon>
        <taxon>Harpacticoida</taxon>
        <taxon>Harpacticidae</taxon>
        <taxon>Tigriopus</taxon>
    </lineage>
</organism>
<dbReference type="InterPro" id="IPR036838">
    <property type="entry name" value="Ribosomal_uS10_dom_sf"/>
</dbReference>
<dbReference type="PANTHER" id="PTHR13473:SF0">
    <property type="entry name" value="LARGE RIBOSOMAL SUBUNIT PROTEIN ML48"/>
    <property type="match status" value="1"/>
</dbReference>
<gene>
    <name evidence="4" type="ORF">TCAL_11597</name>
</gene>
<accession>A0A553PLW9</accession>
<dbReference type="STRING" id="6832.A0A553PLW9"/>
<dbReference type="EMBL" id="VCGU01000003">
    <property type="protein sequence ID" value="TRY78673.1"/>
    <property type="molecule type" value="Genomic_DNA"/>
</dbReference>